<feature type="domain" description="5'-3' exonuclease" evidence="4">
    <location>
        <begin position="3"/>
        <end position="291"/>
    </location>
</feature>
<dbReference type="InterPro" id="IPR038969">
    <property type="entry name" value="FEN"/>
</dbReference>
<dbReference type="InterPro" id="IPR029060">
    <property type="entry name" value="PIN-like_dom_sf"/>
</dbReference>
<accession>G0U527</accession>
<dbReference type="InterPro" id="IPR020045">
    <property type="entry name" value="DNA_polI_H3TH"/>
</dbReference>
<dbReference type="OMA" id="RAFYLWN"/>
<keyword evidence="1" id="KW-0540">Nuclease</keyword>
<dbReference type="GO" id="GO:0003677">
    <property type="term" value="F:DNA binding"/>
    <property type="evidence" value="ECO:0007669"/>
    <property type="project" value="UniProtKB-KW"/>
</dbReference>
<gene>
    <name evidence="5" type="ORF">TVY486_1000290</name>
</gene>
<dbReference type="Pfam" id="PF02739">
    <property type="entry name" value="5_3_exonuc_N"/>
    <property type="match status" value="1"/>
</dbReference>
<evidence type="ECO:0000256" key="3">
    <source>
        <dbReference type="ARBA" id="ARBA00023125"/>
    </source>
</evidence>
<protein>
    <submittedName>
        <fullName evidence="5">Mitochondrial structure specific endo</fullName>
    </submittedName>
</protein>
<dbReference type="PANTHER" id="PTHR42646:SF2">
    <property type="entry name" value="5'-3' EXONUCLEASE FAMILY PROTEIN"/>
    <property type="match status" value="1"/>
</dbReference>
<dbReference type="SUPFAM" id="SSF88723">
    <property type="entry name" value="PIN domain-like"/>
    <property type="match status" value="1"/>
</dbReference>
<keyword evidence="2" id="KW-0378">Hydrolase</keyword>
<dbReference type="InterPro" id="IPR020046">
    <property type="entry name" value="5-3_exonucl_a-hlix_arch_N"/>
</dbReference>
<dbReference type="GO" id="GO:0017108">
    <property type="term" value="F:5'-flap endonuclease activity"/>
    <property type="evidence" value="ECO:0007669"/>
    <property type="project" value="InterPro"/>
</dbReference>
<evidence type="ECO:0000313" key="5">
    <source>
        <dbReference type="EMBL" id="CCC50975.1"/>
    </source>
</evidence>
<organism evidence="5">
    <name type="scientific">Trypanosoma vivax (strain Y486)</name>
    <dbReference type="NCBI Taxonomy" id="1055687"/>
    <lineage>
        <taxon>Eukaryota</taxon>
        <taxon>Discoba</taxon>
        <taxon>Euglenozoa</taxon>
        <taxon>Kinetoplastea</taxon>
        <taxon>Metakinetoplastina</taxon>
        <taxon>Trypanosomatida</taxon>
        <taxon>Trypanosomatidae</taxon>
        <taxon>Trypanosoma</taxon>
        <taxon>Duttonella</taxon>
    </lineage>
</organism>
<sequence>MAARQRAVVLIDGPALVHRWYHRWVYTNKVAPIDVQNFTIRNTRHAIAMAHSFDPAHLVNHLLSPQLEYAHTPKCNKLIVCFDQGDGGRREIYPMYKENRQFREYGPELGIIYKLTISVFQNEPKHSLIVIPDLEPRLKTLNAEADDIIFTLSEHNQRLKTPTVIMSHDYDLYQLVDEANRCYYYDIRTKHLVSEKGVIERLGVHPKLVRDFKCLAGDPADNIPGVKGIGKVRALELLKKYGDLEGVLTKGASKQAGHVGKLLRKGIEDAQLSLKLVQLRKCPGVLKVCEPFMKL</sequence>
<dbReference type="InterPro" id="IPR036279">
    <property type="entry name" value="5-3_exonuclease_C_sf"/>
</dbReference>
<dbReference type="EMBL" id="HE573026">
    <property type="protein sequence ID" value="CCC50975.1"/>
    <property type="molecule type" value="Genomic_DNA"/>
</dbReference>
<keyword evidence="3" id="KW-0238">DNA-binding</keyword>
<dbReference type="SUPFAM" id="SSF47807">
    <property type="entry name" value="5' to 3' exonuclease, C-terminal subdomain"/>
    <property type="match status" value="1"/>
</dbReference>
<dbReference type="AlphaFoldDB" id="G0U527"/>
<dbReference type="Pfam" id="PF01367">
    <property type="entry name" value="5_3_exonuc"/>
    <property type="match status" value="1"/>
</dbReference>
<dbReference type="SMART" id="SM00475">
    <property type="entry name" value="53EXOc"/>
    <property type="match status" value="1"/>
</dbReference>
<evidence type="ECO:0000259" key="4">
    <source>
        <dbReference type="SMART" id="SM00475"/>
    </source>
</evidence>
<dbReference type="CDD" id="cd09898">
    <property type="entry name" value="H3TH_53EXO"/>
    <property type="match status" value="1"/>
</dbReference>
<dbReference type="FunFam" id="1.10.150.20:FF:000003">
    <property type="entry name" value="DNA polymerase I"/>
    <property type="match status" value="1"/>
</dbReference>
<dbReference type="GO" id="GO:0008409">
    <property type="term" value="F:5'-3' exonuclease activity"/>
    <property type="evidence" value="ECO:0007669"/>
    <property type="project" value="InterPro"/>
</dbReference>
<dbReference type="VEuPathDB" id="TriTrypDB:TvY486_1000290"/>
<dbReference type="Gene3D" id="3.40.50.1010">
    <property type="entry name" value="5'-nuclease"/>
    <property type="match status" value="1"/>
</dbReference>
<dbReference type="PANTHER" id="PTHR42646">
    <property type="entry name" value="FLAP ENDONUCLEASE XNI"/>
    <property type="match status" value="1"/>
</dbReference>
<name>G0U527_TRYVY</name>
<dbReference type="Gene3D" id="1.10.150.20">
    <property type="entry name" value="5' to 3' exonuclease, C-terminal subdomain"/>
    <property type="match status" value="1"/>
</dbReference>
<dbReference type="GO" id="GO:0033567">
    <property type="term" value="P:DNA replication, Okazaki fragment processing"/>
    <property type="evidence" value="ECO:0007669"/>
    <property type="project" value="InterPro"/>
</dbReference>
<evidence type="ECO:0000256" key="2">
    <source>
        <dbReference type="ARBA" id="ARBA00022801"/>
    </source>
</evidence>
<reference evidence="5" key="1">
    <citation type="journal article" date="2012" name="Proc. Natl. Acad. Sci. U.S.A.">
        <title>Antigenic diversity is generated by distinct evolutionary mechanisms in African trypanosome species.</title>
        <authorList>
            <person name="Jackson A.P."/>
            <person name="Berry A."/>
            <person name="Aslett M."/>
            <person name="Allison H.C."/>
            <person name="Burton P."/>
            <person name="Vavrova-Anderson J."/>
            <person name="Brown R."/>
            <person name="Browne H."/>
            <person name="Corton N."/>
            <person name="Hauser H."/>
            <person name="Gamble J."/>
            <person name="Gilderthorp R."/>
            <person name="Marcello L."/>
            <person name="McQuillan J."/>
            <person name="Otto T.D."/>
            <person name="Quail M.A."/>
            <person name="Sanders M.J."/>
            <person name="van Tonder A."/>
            <person name="Ginger M.L."/>
            <person name="Field M.C."/>
            <person name="Barry J.D."/>
            <person name="Hertz-Fowler C."/>
            <person name="Berriman M."/>
        </authorList>
    </citation>
    <scope>NUCLEOTIDE SEQUENCE</scope>
    <source>
        <strain evidence="5">Y486</strain>
    </source>
</reference>
<dbReference type="InterPro" id="IPR008918">
    <property type="entry name" value="HhH2"/>
</dbReference>
<evidence type="ECO:0000256" key="1">
    <source>
        <dbReference type="ARBA" id="ARBA00022722"/>
    </source>
</evidence>
<proteinExistence type="predicted"/>
<dbReference type="InterPro" id="IPR002421">
    <property type="entry name" value="5-3_exonuclease"/>
</dbReference>
<dbReference type="SMART" id="SM00279">
    <property type="entry name" value="HhH2"/>
    <property type="match status" value="1"/>
</dbReference>